<evidence type="ECO:0000313" key="3">
    <source>
        <dbReference type="Proteomes" id="UP000309984"/>
    </source>
</evidence>
<comment type="caution">
    <text evidence="2">The sequence shown here is derived from an EMBL/GenBank/DDBJ whole genome shotgun (WGS) entry which is preliminary data.</text>
</comment>
<name>A0A7I7ZLA4_9MYCO</name>
<proteinExistence type="predicted"/>
<protein>
    <submittedName>
        <fullName evidence="2">Uncharacterized protein</fullName>
    </submittedName>
</protein>
<evidence type="ECO:0000256" key="1">
    <source>
        <dbReference type="SAM" id="MobiDB-lite"/>
    </source>
</evidence>
<feature type="region of interest" description="Disordered" evidence="1">
    <location>
        <begin position="175"/>
        <end position="205"/>
    </location>
</feature>
<dbReference type="EMBL" id="POTM01000022">
    <property type="protein sequence ID" value="TLH71578.1"/>
    <property type="molecule type" value="Genomic_DNA"/>
</dbReference>
<gene>
    <name evidence="2" type="ORF">C1S79_07895</name>
</gene>
<organism evidence="2 3">
    <name type="scientific">Mycolicibacterium phocaicum</name>
    <dbReference type="NCBI Taxonomy" id="319706"/>
    <lineage>
        <taxon>Bacteria</taxon>
        <taxon>Bacillati</taxon>
        <taxon>Actinomycetota</taxon>
        <taxon>Actinomycetes</taxon>
        <taxon>Mycobacteriales</taxon>
        <taxon>Mycobacteriaceae</taxon>
        <taxon>Mycolicibacterium</taxon>
    </lineage>
</organism>
<reference evidence="2 3" key="1">
    <citation type="submission" date="2018-01" db="EMBL/GenBank/DDBJ databases">
        <title>Comparative genomics of Mycobacterium mucogenicum and Mycobacterium neoaurum clade members emphasizing tRNA and non-coding RNA.</title>
        <authorList>
            <person name="Behra P.R.K."/>
            <person name="Pettersson B.M.F."/>
            <person name="Das S."/>
            <person name="Dasgupta S."/>
            <person name="Kirsebom L.A."/>
        </authorList>
    </citation>
    <scope>NUCLEOTIDE SEQUENCE [LARGE SCALE GENOMIC DNA]</scope>
    <source>
        <strain evidence="2 3">DSM 45104</strain>
    </source>
</reference>
<sequence>MAAVAATAIVCVVAAVEATAAAVTAAVLAVTLVLTAAVLAACVEGEAVVVSARAGLAGDLVVVPGLDEGLALVRGLAATDAVPPPALSCASPFGVVDELPVWAPPLLLTTTPEPTSALDDVDPDVGDVPDVPGTEDDPVPPEPLADSVVPVVPVVPAVAVTPVFVGDPLVALPAAPEDVDPPGALIELDDDELADPPTVSATATP</sequence>
<evidence type="ECO:0000313" key="2">
    <source>
        <dbReference type="EMBL" id="TLH71578.1"/>
    </source>
</evidence>
<dbReference type="Proteomes" id="UP000309984">
    <property type="component" value="Unassembled WGS sequence"/>
</dbReference>
<dbReference type="AlphaFoldDB" id="A0A7I7ZLA4"/>
<feature type="region of interest" description="Disordered" evidence="1">
    <location>
        <begin position="111"/>
        <end position="141"/>
    </location>
</feature>
<feature type="compositionally biased region" description="Acidic residues" evidence="1">
    <location>
        <begin position="119"/>
        <end position="139"/>
    </location>
</feature>
<keyword evidence="3" id="KW-1185">Reference proteome</keyword>
<accession>A0A7I7ZLA4</accession>